<keyword evidence="8 14" id="KW-0594">Phospholipid biosynthesis</keyword>
<feature type="binding site" evidence="14">
    <location>
        <position position="137"/>
    </location>
    <ligand>
        <name>sn-glycerol 3-phosphate</name>
        <dbReference type="ChEBI" id="CHEBI:57597"/>
    </ligand>
</feature>
<feature type="binding site" evidence="14">
    <location>
        <position position="278"/>
    </location>
    <ligand>
        <name>NADPH</name>
        <dbReference type="ChEBI" id="CHEBI:57783"/>
    </ligand>
</feature>
<dbReference type="FunFam" id="3.40.50.720:FF:000019">
    <property type="entry name" value="Glycerol-3-phosphate dehydrogenase [NAD(P)+]"/>
    <property type="match status" value="1"/>
</dbReference>
<dbReference type="PRINTS" id="PR00077">
    <property type="entry name" value="GPDHDRGNASE"/>
</dbReference>
<keyword evidence="9 14" id="KW-1208">Phospholipid metabolism</keyword>
<dbReference type="GO" id="GO:0046168">
    <property type="term" value="P:glycerol-3-phosphate catabolic process"/>
    <property type="evidence" value="ECO:0007669"/>
    <property type="project" value="InterPro"/>
</dbReference>
<gene>
    <name evidence="14" type="primary">gpsA</name>
    <name evidence="21" type="ORF">B7Y86_11255</name>
</gene>
<feature type="binding site" evidence="14">
    <location>
        <position position="254"/>
    </location>
    <ligand>
        <name>sn-glycerol 3-phosphate</name>
        <dbReference type="ChEBI" id="CHEBI:57597"/>
    </ligand>
</feature>
<evidence type="ECO:0000256" key="9">
    <source>
        <dbReference type="ARBA" id="ARBA00023264"/>
    </source>
</evidence>
<keyword evidence="6 14" id="KW-0520">NAD</keyword>
<dbReference type="AlphaFoldDB" id="A0A258HGI0"/>
<dbReference type="InterPro" id="IPR013328">
    <property type="entry name" value="6PGD_dom2"/>
</dbReference>
<feature type="binding site" evidence="16">
    <location>
        <begin position="254"/>
        <end position="255"/>
    </location>
    <ligand>
        <name>substrate</name>
    </ligand>
</feature>
<dbReference type="InterPro" id="IPR011128">
    <property type="entry name" value="G3P_DH_NAD-dep_N"/>
</dbReference>
<feature type="binding site" evidence="14">
    <location>
        <position position="190"/>
    </location>
    <ligand>
        <name>sn-glycerol 3-phosphate</name>
        <dbReference type="ChEBI" id="CHEBI:57597"/>
    </ligand>
</feature>
<feature type="binding site" evidence="17">
    <location>
        <position position="139"/>
    </location>
    <ligand>
        <name>NAD(+)</name>
        <dbReference type="ChEBI" id="CHEBI:57540"/>
    </ligand>
</feature>
<dbReference type="InterPro" id="IPR006168">
    <property type="entry name" value="G3P_DH_NAD-dep"/>
</dbReference>
<dbReference type="UniPathway" id="UPA00940"/>
<dbReference type="EMBL" id="NCEQ01000010">
    <property type="protein sequence ID" value="OYX56016.1"/>
    <property type="molecule type" value="Genomic_DNA"/>
</dbReference>
<dbReference type="Gene3D" id="1.10.1040.10">
    <property type="entry name" value="N-(1-d-carboxylethyl)-l-norvaline Dehydrogenase, domain 2"/>
    <property type="match status" value="1"/>
</dbReference>
<feature type="binding site" evidence="14">
    <location>
        <position position="107"/>
    </location>
    <ligand>
        <name>NADPH</name>
        <dbReference type="ChEBI" id="CHEBI:57783"/>
    </ligand>
</feature>
<dbReference type="GO" id="GO:0051287">
    <property type="term" value="F:NAD binding"/>
    <property type="evidence" value="ECO:0007669"/>
    <property type="project" value="InterPro"/>
</dbReference>
<keyword evidence="4 14" id="KW-0521">NADP</keyword>
<feature type="binding site" evidence="14">
    <location>
        <position position="243"/>
    </location>
    <ligand>
        <name>sn-glycerol 3-phosphate</name>
        <dbReference type="ChEBI" id="CHEBI:57597"/>
    </ligand>
</feature>
<comment type="similarity">
    <text evidence="1 14 18">Belongs to the NAD-dependent glycerol-3-phosphate dehydrogenase family.</text>
</comment>
<dbReference type="InterPro" id="IPR036291">
    <property type="entry name" value="NAD(P)-bd_dom_sf"/>
</dbReference>
<evidence type="ECO:0000259" key="20">
    <source>
        <dbReference type="Pfam" id="PF07479"/>
    </source>
</evidence>
<dbReference type="SUPFAM" id="SSF48179">
    <property type="entry name" value="6-phosphogluconate dehydrogenase C-terminal domain-like"/>
    <property type="match status" value="1"/>
</dbReference>
<keyword evidence="7 14" id="KW-0443">Lipid metabolism</keyword>
<evidence type="ECO:0000256" key="16">
    <source>
        <dbReference type="PIRSR" id="PIRSR000114-2"/>
    </source>
</evidence>
<feature type="binding site" evidence="14">
    <location>
        <position position="135"/>
    </location>
    <ligand>
        <name>sn-glycerol 3-phosphate</name>
        <dbReference type="ChEBI" id="CHEBI:57597"/>
    </ligand>
</feature>
<evidence type="ECO:0000313" key="21">
    <source>
        <dbReference type="EMBL" id="OYX56016.1"/>
    </source>
</evidence>
<evidence type="ECO:0000256" key="11">
    <source>
        <dbReference type="ARBA" id="ARBA00066687"/>
    </source>
</evidence>
<comment type="pathway">
    <text evidence="14">Membrane lipid metabolism; glycerophospholipid metabolism.</text>
</comment>
<comment type="caution">
    <text evidence="14">Lacks conserved residue(s) required for the propagation of feature annotation.</text>
</comment>
<feature type="binding site" evidence="16">
    <location>
        <position position="107"/>
    </location>
    <ligand>
        <name>substrate</name>
    </ligand>
</feature>
<comment type="caution">
    <text evidence="21">The sequence shown here is derived from an EMBL/GenBank/DDBJ whole genome shotgun (WGS) entry which is preliminary data.</text>
</comment>
<evidence type="ECO:0000256" key="10">
    <source>
        <dbReference type="ARBA" id="ARBA00052716"/>
    </source>
</evidence>
<feature type="binding site" evidence="14">
    <location>
        <position position="280"/>
    </location>
    <ligand>
        <name>NADPH</name>
        <dbReference type="ChEBI" id="CHEBI:57783"/>
    </ligand>
</feature>
<dbReference type="PANTHER" id="PTHR11728">
    <property type="entry name" value="GLYCEROL-3-PHOSPHATE DEHYDROGENASE"/>
    <property type="match status" value="1"/>
</dbReference>
<comment type="subcellular location">
    <subcellularLocation>
        <location evidence="14">Cytoplasm</location>
    </subcellularLocation>
</comment>
<dbReference type="GO" id="GO:0141153">
    <property type="term" value="F:glycerol-3-phosphate dehydrogenase (NADP+) activity"/>
    <property type="evidence" value="ECO:0007669"/>
    <property type="project" value="RHEA"/>
</dbReference>
<feature type="domain" description="Glycerol-3-phosphate dehydrogenase NAD-dependent C-terminal" evidence="20">
    <location>
        <begin position="179"/>
        <end position="320"/>
    </location>
</feature>
<protein>
    <recommendedName>
        <fullName evidence="12 14">Glycerol-3-phosphate dehydrogenase [NAD(P)+]</fullName>
        <ecNumber evidence="11 14">1.1.1.94</ecNumber>
    </recommendedName>
    <alternativeName>
        <fullName evidence="14">NAD(P)(+)-dependent glycerol-3-phosphate dehydrogenase</fullName>
    </alternativeName>
    <alternativeName>
        <fullName evidence="13 14">NAD(P)H-dependent dihydroxyacetone-phosphate reductase</fullName>
    </alternativeName>
</protein>
<dbReference type="PIRSF" id="PIRSF000114">
    <property type="entry name" value="Glycerol-3-P_dh"/>
    <property type="match status" value="1"/>
</dbReference>
<evidence type="ECO:0000256" key="5">
    <source>
        <dbReference type="ARBA" id="ARBA00023002"/>
    </source>
</evidence>
<evidence type="ECO:0000256" key="4">
    <source>
        <dbReference type="ARBA" id="ARBA00022857"/>
    </source>
</evidence>
<keyword evidence="3 14" id="KW-0547">Nucleotide-binding</keyword>
<dbReference type="GO" id="GO:0046167">
    <property type="term" value="P:glycerol-3-phosphate biosynthetic process"/>
    <property type="evidence" value="ECO:0007669"/>
    <property type="project" value="UniProtKB-UniRule"/>
</dbReference>
<dbReference type="Pfam" id="PF01210">
    <property type="entry name" value="NAD_Gly3P_dh_N"/>
    <property type="match status" value="1"/>
</dbReference>
<keyword evidence="14" id="KW-0963">Cytoplasm</keyword>
<evidence type="ECO:0000256" key="2">
    <source>
        <dbReference type="ARBA" id="ARBA00022516"/>
    </source>
</evidence>
<evidence type="ECO:0000256" key="14">
    <source>
        <dbReference type="HAMAP-Rule" id="MF_00394"/>
    </source>
</evidence>
<comment type="function">
    <text evidence="14">Catalyzes the reduction of the glycolytic intermediate dihydroxyacetone phosphate (DHAP) to sn-glycerol 3-phosphate (G3P), the key precursor for phospholipid synthesis.</text>
</comment>
<feature type="binding site" evidence="17">
    <location>
        <begin position="10"/>
        <end position="15"/>
    </location>
    <ligand>
        <name>NAD(+)</name>
        <dbReference type="ChEBI" id="CHEBI:57540"/>
    </ligand>
</feature>
<dbReference type="Pfam" id="PF07479">
    <property type="entry name" value="NAD_Gly3P_dh_C"/>
    <property type="match status" value="1"/>
</dbReference>
<evidence type="ECO:0000256" key="18">
    <source>
        <dbReference type="RuleBase" id="RU000437"/>
    </source>
</evidence>
<feature type="binding site" evidence="14">
    <location>
        <position position="253"/>
    </location>
    <ligand>
        <name>sn-glycerol 3-phosphate</name>
        <dbReference type="ChEBI" id="CHEBI:57597"/>
    </ligand>
</feature>
<evidence type="ECO:0000256" key="8">
    <source>
        <dbReference type="ARBA" id="ARBA00023209"/>
    </source>
</evidence>
<feature type="binding site" evidence="14">
    <location>
        <position position="14"/>
    </location>
    <ligand>
        <name>NADPH</name>
        <dbReference type="ChEBI" id="CHEBI:57783"/>
    </ligand>
</feature>
<dbReference type="PROSITE" id="PS00957">
    <property type="entry name" value="NAD_G3PDH"/>
    <property type="match status" value="1"/>
</dbReference>
<name>A0A258HGI0_9CAUL</name>
<dbReference type="SUPFAM" id="SSF51735">
    <property type="entry name" value="NAD(P)-binding Rossmann-fold domains"/>
    <property type="match status" value="1"/>
</dbReference>
<reference evidence="21 22" key="1">
    <citation type="submission" date="2017-03" db="EMBL/GenBank/DDBJ databases">
        <title>Lifting the veil on microbial sulfur biogeochemistry in mining wastewaters.</title>
        <authorList>
            <person name="Kantor R.S."/>
            <person name="Colenbrander Nelson T."/>
            <person name="Marshall S."/>
            <person name="Bennett D."/>
            <person name="Apte S."/>
            <person name="Camacho D."/>
            <person name="Thomas B.C."/>
            <person name="Warren L.A."/>
            <person name="Banfield J.F."/>
        </authorList>
    </citation>
    <scope>NUCLEOTIDE SEQUENCE [LARGE SCALE GENOMIC DNA]</scope>
    <source>
        <strain evidence="21">32-68-21</strain>
    </source>
</reference>
<dbReference type="GO" id="GO:0006650">
    <property type="term" value="P:glycerophospholipid metabolic process"/>
    <property type="evidence" value="ECO:0007669"/>
    <property type="project" value="UniProtKB-UniRule"/>
</dbReference>
<sequence length="332" mass="34222">MQFRTAGVIGAGAWGTALALVCARAGLDVILQAREPEVVESITNRRVNEAFLPGVVLDDRISVTAELGALGACDLVLAVPPAQFMRSTLDAYAPHHRDRAPIVLCSKGIERGSLKLMTEVLAETIPDAPAAVLSGPSFAADVSKGLPTAVTLACADVVLGEALMETLSGPAFRPYLATDLIGAEVGGAIKNVLAIACGLSEGRRLGKSAHAALITRGFAEMTRLGVALGGEPETVAGLCGLGDLVLTCSSPQSRNMSLGLALGEGQTIEQALAGKRSVAEGYESAPAVRELARKMGVEMPICEATAALLAGETTVDAMIEGLLSRPLKAERE</sequence>
<evidence type="ECO:0000256" key="1">
    <source>
        <dbReference type="ARBA" id="ARBA00011009"/>
    </source>
</evidence>
<dbReference type="NCBIfam" id="NF000940">
    <property type="entry name" value="PRK00094.1-2"/>
    <property type="match status" value="1"/>
</dbReference>
<dbReference type="EC" id="1.1.1.94" evidence="11 14"/>
<dbReference type="NCBIfam" id="NF000942">
    <property type="entry name" value="PRK00094.1-4"/>
    <property type="match status" value="1"/>
</dbReference>
<evidence type="ECO:0000259" key="19">
    <source>
        <dbReference type="Pfam" id="PF01210"/>
    </source>
</evidence>
<evidence type="ECO:0000256" key="15">
    <source>
        <dbReference type="PIRSR" id="PIRSR000114-1"/>
    </source>
</evidence>
<feature type="binding site" evidence="17">
    <location>
        <position position="84"/>
    </location>
    <ligand>
        <name>NAD(+)</name>
        <dbReference type="ChEBI" id="CHEBI:57540"/>
    </ligand>
</feature>
<dbReference type="GO" id="GO:0005975">
    <property type="term" value="P:carbohydrate metabolic process"/>
    <property type="evidence" value="ECO:0007669"/>
    <property type="project" value="InterPro"/>
</dbReference>
<evidence type="ECO:0000256" key="17">
    <source>
        <dbReference type="PIRSR" id="PIRSR000114-3"/>
    </source>
</evidence>
<dbReference type="GO" id="GO:0141152">
    <property type="term" value="F:glycerol-3-phosphate dehydrogenase (NAD+) activity"/>
    <property type="evidence" value="ECO:0007669"/>
    <property type="project" value="RHEA"/>
</dbReference>
<evidence type="ECO:0000256" key="13">
    <source>
        <dbReference type="ARBA" id="ARBA00080511"/>
    </source>
</evidence>
<organism evidence="21 22">
    <name type="scientific">Brevundimonas subvibrioides</name>
    <dbReference type="NCBI Taxonomy" id="74313"/>
    <lineage>
        <taxon>Bacteria</taxon>
        <taxon>Pseudomonadati</taxon>
        <taxon>Pseudomonadota</taxon>
        <taxon>Alphaproteobacteria</taxon>
        <taxon>Caulobacterales</taxon>
        <taxon>Caulobacteraceae</taxon>
        <taxon>Brevundimonas</taxon>
    </lineage>
</organism>
<feature type="domain" description="Glycerol-3-phosphate dehydrogenase NAD-dependent N-terminal" evidence="19">
    <location>
        <begin position="7"/>
        <end position="156"/>
    </location>
</feature>
<dbReference type="PANTHER" id="PTHR11728:SF1">
    <property type="entry name" value="GLYCEROL-3-PHOSPHATE DEHYDROGENASE [NAD(+)] 2, CHLOROPLASTIC"/>
    <property type="match status" value="1"/>
</dbReference>
<evidence type="ECO:0000256" key="6">
    <source>
        <dbReference type="ARBA" id="ARBA00023027"/>
    </source>
</evidence>
<evidence type="ECO:0000256" key="3">
    <source>
        <dbReference type="ARBA" id="ARBA00022741"/>
    </source>
</evidence>
<comment type="catalytic activity">
    <reaction evidence="14">
        <text>sn-glycerol 3-phosphate + NAD(+) = dihydroxyacetone phosphate + NADH + H(+)</text>
        <dbReference type="Rhea" id="RHEA:11092"/>
        <dbReference type="ChEBI" id="CHEBI:15378"/>
        <dbReference type="ChEBI" id="CHEBI:57540"/>
        <dbReference type="ChEBI" id="CHEBI:57597"/>
        <dbReference type="ChEBI" id="CHEBI:57642"/>
        <dbReference type="ChEBI" id="CHEBI:57945"/>
        <dbReference type="EC" id="1.1.1.94"/>
    </reaction>
</comment>
<evidence type="ECO:0000256" key="12">
    <source>
        <dbReference type="ARBA" id="ARBA00069372"/>
    </source>
</evidence>
<feature type="binding site" evidence="17">
    <location>
        <position position="254"/>
    </location>
    <ligand>
        <name>NAD(+)</name>
        <dbReference type="ChEBI" id="CHEBI:57540"/>
    </ligand>
</feature>
<feature type="binding site" evidence="14">
    <location>
        <position position="34"/>
    </location>
    <ligand>
        <name>NADPH</name>
        <dbReference type="ChEBI" id="CHEBI:57783"/>
    </ligand>
</feature>
<dbReference type="FunFam" id="1.10.1040.10:FF:000001">
    <property type="entry name" value="Glycerol-3-phosphate dehydrogenase [NAD(P)+]"/>
    <property type="match status" value="1"/>
</dbReference>
<feature type="binding site" evidence="14">
    <location>
        <position position="255"/>
    </location>
    <ligand>
        <name>sn-glycerol 3-phosphate</name>
        <dbReference type="ChEBI" id="CHEBI:57597"/>
    </ligand>
</feature>
<dbReference type="Proteomes" id="UP000216147">
    <property type="component" value="Unassembled WGS sequence"/>
</dbReference>
<dbReference type="InterPro" id="IPR006109">
    <property type="entry name" value="G3P_DH_NAD-dep_C"/>
</dbReference>
<keyword evidence="2 14" id="KW-0444">Lipid biosynthesis</keyword>
<evidence type="ECO:0000256" key="7">
    <source>
        <dbReference type="ARBA" id="ARBA00023098"/>
    </source>
</evidence>
<dbReference type="GO" id="GO:0005829">
    <property type="term" value="C:cytosol"/>
    <property type="evidence" value="ECO:0007669"/>
    <property type="project" value="TreeGrafter"/>
</dbReference>
<feature type="binding site" evidence="14">
    <location>
        <position position="254"/>
    </location>
    <ligand>
        <name>NADPH</name>
        <dbReference type="ChEBI" id="CHEBI:57783"/>
    </ligand>
</feature>
<comment type="catalytic activity">
    <reaction evidence="10">
        <text>sn-glycerol 3-phosphate + NADP(+) = dihydroxyacetone phosphate + NADPH + H(+)</text>
        <dbReference type="Rhea" id="RHEA:11096"/>
        <dbReference type="ChEBI" id="CHEBI:15378"/>
        <dbReference type="ChEBI" id="CHEBI:57597"/>
        <dbReference type="ChEBI" id="CHEBI:57642"/>
        <dbReference type="ChEBI" id="CHEBI:57783"/>
        <dbReference type="ChEBI" id="CHEBI:58349"/>
        <dbReference type="EC" id="1.1.1.94"/>
    </reaction>
    <physiologicalReaction direction="right-to-left" evidence="10">
        <dbReference type="Rhea" id="RHEA:11098"/>
    </physiologicalReaction>
</comment>
<dbReference type="GO" id="GO:0008654">
    <property type="term" value="P:phospholipid biosynthetic process"/>
    <property type="evidence" value="ECO:0007669"/>
    <property type="project" value="UniProtKB-KW"/>
</dbReference>
<proteinExistence type="inferred from homology"/>
<dbReference type="Gene3D" id="3.40.50.720">
    <property type="entry name" value="NAD(P)-binding Rossmann-like Domain"/>
    <property type="match status" value="1"/>
</dbReference>
<dbReference type="InterPro" id="IPR008927">
    <property type="entry name" value="6-PGluconate_DH-like_C_sf"/>
</dbReference>
<keyword evidence="5 14" id="KW-0560">Oxidoreductase</keyword>
<feature type="binding site" evidence="14">
    <location>
        <position position="139"/>
    </location>
    <ligand>
        <name>NADPH</name>
        <dbReference type="ChEBI" id="CHEBI:57783"/>
    </ligand>
</feature>
<evidence type="ECO:0000313" key="22">
    <source>
        <dbReference type="Proteomes" id="UP000216147"/>
    </source>
</evidence>
<feature type="binding site" evidence="14">
    <location>
        <position position="107"/>
    </location>
    <ligand>
        <name>sn-glycerol 3-phosphate</name>
        <dbReference type="ChEBI" id="CHEBI:57597"/>
    </ligand>
</feature>
<dbReference type="HAMAP" id="MF_00394">
    <property type="entry name" value="NAD_Glyc3P_dehydrog"/>
    <property type="match status" value="1"/>
</dbReference>
<accession>A0A258HGI0</accession>
<feature type="active site" description="Proton acceptor" evidence="14 15">
    <location>
        <position position="190"/>
    </location>
</feature>